<dbReference type="EMBL" id="BAABHK010000017">
    <property type="protein sequence ID" value="GAA4636398.1"/>
    <property type="molecule type" value="Genomic_DNA"/>
</dbReference>
<feature type="signal peptide" evidence="1">
    <location>
        <begin position="1"/>
        <end position="24"/>
    </location>
</feature>
<proteinExistence type="predicted"/>
<feature type="chain" id="PRO_5046689299" evidence="1">
    <location>
        <begin position="25"/>
        <end position="212"/>
    </location>
</feature>
<organism evidence="2 3">
    <name type="scientific">Actinoallomurus vinaceus</name>
    <dbReference type="NCBI Taxonomy" id="1080074"/>
    <lineage>
        <taxon>Bacteria</taxon>
        <taxon>Bacillati</taxon>
        <taxon>Actinomycetota</taxon>
        <taxon>Actinomycetes</taxon>
        <taxon>Streptosporangiales</taxon>
        <taxon>Thermomonosporaceae</taxon>
        <taxon>Actinoallomurus</taxon>
    </lineage>
</organism>
<evidence type="ECO:0000313" key="2">
    <source>
        <dbReference type="EMBL" id="GAA4636398.1"/>
    </source>
</evidence>
<dbReference type="PANTHER" id="PTHR38847:SF1">
    <property type="entry name" value="PSEUDOURIDINE SYNTHASE RSUA_RLUA-LIKE DOMAIN-CONTAINING PROTEIN"/>
    <property type="match status" value="1"/>
</dbReference>
<dbReference type="PANTHER" id="PTHR38847">
    <property type="match status" value="1"/>
</dbReference>
<keyword evidence="3" id="KW-1185">Reference proteome</keyword>
<name>A0ABP8UPG9_9ACTN</name>
<dbReference type="Pfam" id="PF14273">
    <property type="entry name" value="DUF4360"/>
    <property type="match status" value="1"/>
</dbReference>
<dbReference type="Proteomes" id="UP001501442">
    <property type="component" value="Unassembled WGS sequence"/>
</dbReference>
<comment type="caution">
    <text evidence="2">The sequence shown here is derived from an EMBL/GenBank/DDBJ whole genome shotgun (WGS) entry which is preliminary data.</text>
</comment>
<protein>
    <submittedName>
        <fullName evidence="2">DUF4360 domain-containing protein</fullName>
    </submittedName>
</protein>
<accession>A0ABP8UPG9</accession>
<sequence>MLKQLTIGGAAAAILVSLTPATHADTAPPADRITVDVKTVNGSGCPQGTATVTELSDNTGFTVKYSDYVAEAGAGAGSTDFRKNCQLSLLVHVPQGFTYAIAQADYAGYAHLQSGATGLEQANYYFQGNSETVAVGHPLSGPYDGAWHNTDRADVAALVYKPCGVDRILNVNTELRVSTGDSDAANTTSYMAMNTTQGGVDTIYRFQWKRCS</sequence>
<keyword evidence="1" id="KW-0732">Signal</keyword>
<dbReference type="InterPro" id="IPR025649">
    <property type="entry name" value="DUF4360"/>
</dbReference>
<evidence type="ECO:0000256" key="1">
    <source>
        <dbReference type="SAM" id="SignalP"/>
    </source>
</evidence>
<gene>
    <name evidence="2" type="ORF">GCM10023196_085970</name>
</gene>
<evidence type="ECO:0000313" key="3">
    <source>
        <dbReference type="Proteomes" id="UP001501442"/>
    </source>
</evidence>
<reference evidence="3" key="1">
    <citation type="journal article" date="2019" name="Int. J. Syst. Evol. Microbiol.">
        <title>The Global Catalogue of Microorganisms (GCM) 10K type strain sequencing project: providing services to taxonomists for standard genome sequencing and annotation.</title>
        <authorList>
            <consortium name="The Broad Institute Genomics Platform"/>
            <consortium name="The Broad Institute Genome Sequencing Center for Infectious Disease"/>
            <person name="Wu L."/>
            <person name="Ma J."/>
        </authorList>
    </citation>
    <scope>NUCLEOTIDE SEQUENCE [LARGE SCALE GENOMIC DNA]</scope>
    <source>
        <strain evidence="3">JCM 17939</strain>
    </source>
</reference>
<dbReference type="RefSeq" id="WP_345439375.1">
    <property type="nucleotide sequence ID" value="NZ_BAABHK010000017.1"/>
</dbReference>